<dbReference type="PANTHER" id="PTHR39181:SF1">
    <property type="entry name" value="TYROSINE-PROTEIN PHOSPHATASE YWQE"/>
    <property type="match status" value="1"/>
</dbReference>
<dbReference type="RefSeq" id="WP_138157893.1">
    <property type="nucleotide sequence ID" value="NZ_CP039381.1"/>
</dbReference>
<name>A0A4P8XXL8_9FIRM</name>
<dbReference type="EC" id="3.1.3.48" evidence="2"/>
<comment type="catalytic activity">
    <reaction evidence="5">
        <text>O-phospho-L-tyrosyl-[protein] + H2O = L-tyrosyl-[protein] + phosphate</text>
        <dbReference type="Rhea" id="RHEA:10684"/>
        <dbReference type="Rhea" id="RHEA-COMP:10136"/>
        <dbReference type="Rhea" id="RHEA-COMP:20101"/>
        <dbReference type="ChEBI" id="CHEBI:15377"/>
        <dbReference type="ChEBI" id="CHEBI:43474"/>
        <dbReference type="ChEBI" id="CHEBI:46858"/>
        <dbReference type="ChEBI" id="CHEBI:61978"/>
        <dbReference type="EC" id="3.1.3.48"/>
    </reaction>
</comment>
<dbReference type="SUPFAM" id="SSF89550">
    <property type="entry name" value="PHP domain-like"/>
    <property type="match status" value="1"/>
</dbReference>
<sequence>MNLYDVHSHILPQIDDGAENVDVSVNIINTLYNQGVRHICLTPHYYTHQESMESFLSRRESSFNLLKPSLPSDIEFCLGAEVYVTDIIMNNKSLKPVCYGNSDYILLEFPYSTTFTGSSYEFLFRIINQYGVMPILAHIERYESLIKNPKLLQKLSSEGVMFQTNAVSYKNKALLRKFKKLLNKDLIHFIGSDAHNMIRNSPTTYGETFELINKKVGDFAVDKINQNAKRLFEIAK</sequence>
<proteinExistence type="inferred from homology"/>
<accession>A0A4P8XXL8</accession>
<dbReference type="KEGG" id="ruj:E5Z56_11390"/>
<dbReference type="AlphaFoldDB" id="A0A4P8XXL8"/>
<evidence type="ECO:0000256" key="5">
    <source>
        <dbReference type="ARBA" id="ARBA00051722"/>
    </source>
</evidence>
<dbReference type="InterPro" id="IPR016195">
    <property type="entry name" value="Pol/histidinol_Pase-like"/>
</dbReference>
<reference evidence="6 7" key="1">
    <citation type="submission" date="2019-04" db="EMBL/GenBank/DDBJ databases">
        <authorList>
            <person name="Embree M."/>
            <person name="Gaffney J.R."/>
        </authorList>
    </citation>
    <scope>NUCLEOTIDE SEQUENCE [LARGE SCALE GENOMIC DNA]</scope>
    <source>
        <strain evidence="6 7">JE7A12</strain>
    </source>
</reference>
<protein>
    <recommendedName>
        <fullName evidence="2">protein-tyrosine-phosphatase</fullName>
        <ecNumber evidence="2">3.1.3.48</ecNumber>
    </recommendedName>
</protein>
<dbReference type="OrthoDB" id="9788539at2"/>
<dbReference type="GO" id="GO:0030145">
    <property type="term" value="F:manganese ion binding"/>
    <property type="evidence" value="ECO:0007669"/>
    <property type="project" value="InterPro"/>
</dbReference>
<evidence type="ECO:0000313" key="6">
    <source>
        <dbReference type="EMBL" id="QCT07921.1"/>
    </source>
</evidence>
<organism evidence="6 7">
    <name type="scientific">Ruminococcus bovis</name>
    <dbReference type="NCBI Taxonomy" id="2564099"/>
    <lineage>
        <taxon>Bacteria</taxon>
        <taxon>Bacillati</taxon>
        <taxon>Bacillota</taxon>
        <taxon>Clostridia</taxon>
        <taxon>Eubacteriales</taxon>
        <taxon>Oscillospiraceae</taxon>
        <taxon>Ruminococcus</taxon>
    </lineage>
</organism>
<evidence type="ECO:0000256" key="2">
    <source>
        <dbReference type="ARBA" id="ARBA00013064"/>
    </source>
</evidence>
<dbReference type="EMBL" id="CP039381">
    <property type="protein sequence ID" value="QCT07921.1"/>
    <property type="molecule type" value="Genomic_DNA"/>
</dbReference>
<comment type="similarity">
    <text evidence="1">Belongs to the metallo-dependent hydrolases superfamily. CpsB/CapC family.</text>
</comment>
<keyword evidence="3" id="KW-0378">Hydrolase</keyword>
<dbReference type="InterPro" id="IPR016667">
    <property type="entry name" value="Caps_polysacc_synth_CpsB/CapC"/>
</dbReference>
<evidence type="ECO:0000256" key="1">
    <source>
        <dbReference type="ARBA" id="ARBA00005750"/>
    </source>
</evidence>
<dbReference type="PIRSF" id="PIRSF016557">
    <property type="entry name" value="Caps_synth_CpsB"/>
    <property type="match status" value="1"/>
</dbReference>
<dbReference type="Gene3D" id="3.20.20.140">
    <property type="entry name" value="Metal-dependent hydrolases"/>
    <property type="match status" value="1"/>
</dbReference>
<evidence type="ECO:0000313" key="7">
    <source>
        <dbReference type="Proteomes" id="UP000301475"/>
    </source>
</evidence>
<gene>
    <name evidence="6" type="ORF">E5Z56_11390</name>
</gene>
<keyword evidence="4" id="KW-0904">Protein phosphatase</keyword>
<evidence type="ECO:0000256" key="3">
    <source>
        <dbReference type="ARBA" id="ARBA00022801"/>
    </source>
</evidence>
<dbReference type="Pfam" id="PF19567">
    <property type="entry name" value="CpsB_CapC"/>
    <property type="match status" value="1"/>
</dbReference>
<dbReference type="PANTHER" id="PTHR39181">
    <property type="entry name" value="TYROSINE-PROTEIN PHOSPHATASE YWQE"/>
    <property type="match status" value="1"/>
</dbReference>
<dbReference type="GO" id="GO:0004725">
    <property type="term" value="F:protein tyrosine phosphatase activity"/>
    <property type="evidence" value="ECO:0007669"/>
    <property type="project" value="UniProtKB-EC"/>
</dbReference>
<dbReference type="Proteomes" id="UP000301475">
    <property type="component" value="Chromosome"/>
</dbReference>
<evidence type="ECO:0000256" key="4">
    <source>
        <dbReference type="ARBA" id="ARBA00022912"/>
    </source>
</evidence>
<keyword evidence="7" id="KW-1185">Reference proteome</keyword>